<sequence length="225" mass="24594">MSKSIRGISLVASCAAMIAMVWPSASPVAGDVIVSNLDRASFTLSVPMAAPQGLPFSPIRIENELDVDQTPRASEALVLQQAEPTLDLAALVADVADMHRSELDDDMRCLASAIYYEARGESLEGQLAVAQVILNRAENDRWPDDICGVVYQSGQFSFTFDGKPDIPAVKGPAWKRAEAIAIIAVGQGWQDVTDKATFFHATYVKPGWRRVKEETRRIGGHVFYR</sequence>
<reference evidence="3 4" key="1">
    <citation type="submission" date="2020-08" db="EMBL/GenBank/DDBJ databases">
        <title>Genomic Encyclopedia of Type Strains, Phase IV (KMG-IV): sequencing the most valuable type-strain genomes for metagenomic binning, comparative biology and taxonomic classification.</title>
        <authorList>
            <person name="Goeker M."/>
        </authorList>
    </citation>
    <scope>NUCLEOTIDE SEQUENCE [LARGE SCALE GENOMIC DNA]</scope>
    <source>
        <strain evidence="3 4">DSM 17328</strain>
    </source>
</reference>
<keyword evidence="4" id="KW-1185">Reference proteome</keyword>
<evidence type="ECO:0000313" key="3">
    <source>
        <dbReference type="EMBL" id="MBB4633087.1"/>
    </source>
</evidence>
<organism evidence="3 4">
    <name type="scientific">Sphingosinicella soli</name>
    <dbReference type="NCBI Taxonomy" id="333708"/>
    <lineage>
        <taxon>Bacteria</taxon>
        <taxon>Pseudomonadati</taxon>
        <taxon>Pseudomonadota</taxon>
        <taxon>Alphaproteobacteria</taxon>
        <taxon>Sphingomonadales</taxon>
        <taxon>Sphingosinicellaceae</taxon>
        <taxon>Sphingosinicella</taxon>
    </lineage>
</organism>
<dbReference type="Proteomes" id="UP000566324">
    <property type="component" value="Unassembled WGS sequence"/>
</dbReference>
<dbReference type="InterPro" id="IPR011105">
    <property type="entry name" value="Cell_wall_hydrolase_SleB"/>
</dbReference>
<comment type="caution">
    <text evidence="3">The sequence shown here is derived from an EMBL/GenBank/DDBJ whole genome shotgun (WGS) entry which is preliminary data.</text>
</comment>
<feature type="domain" description="Cell wall hydrolase SleB" evidence="2">
    <location>
        <begin position="120"/>
        <end position="224"/>
    </location>
</feature>
<accession>A0A7W7B314</accession>
<dbReference type="RefSeq" id="WP_184070373.1">
    <property type="nucleotide sequence ID" value="NZ_JACHNZ010000033.1"/>
</dbReference>
<protein>
    <recommendedName>
        <fullName evidence="2">Cell wall hydrolase SleB domain-containing protein</fullName>
    </recommendedName>
</protein>
<proteinExistence type="predicted"/>
<name>A0A7W7B314_9SPHN</name>
<evidence type="ECO:0000256" key="1">
    <source>
        <dbReference type="SAM" id="SignalP"/>
    </source>
</evidence>
<dbReference type="GO" id="GO:0016787">
    <property type="term" value="F:hydrolase activity"/>
    <property type="evidence" value="ECO:0007669"/>
    <property type="project" value="InterPro"/>
</dbReference>
<feature type="chain" id="PRO_5030736207" description="Cell wall hydrolase SleB domain-containing protein" evidence="1">
    <location>
        <begin position="26"/>
        <end position="225"/>
    </location>
</feature>
<keyword evidence="1" id="KW-0732">Signal</keyword>
<dbReference type="AlphaFoldDB" id="A0A7W7B314"/>
<dbReference type="InterPro" id="IPR042047">
    <property type="entry name" value="SleB_dom1"/>
</dbReference>
<dbReference type="EMBL" id="JACHNZ010000033">
    <property type="protein sequence ID" value="MBB4633087.1"/>
    <property type="molecule type" value="Genomic_DNA"/>
</dbReference>
<evidence type="ECO:0000259" key="2">
    <source>
        <dbReference type="Pfam" id="PF07486"/>
    </source>
</evidence>
<feature type="signal peptide" evidence="1">
    <location>
        <begin position="1"/>
        <end position="25"/>
    </location>
</feature>
<evidence type="ECO:0000313" key="4">
    <source>
        <dbReference type="Proteomes" id="UP000566324"/>
    </source>
</evidence>
<gene>
    <name evidence="3" type="ORF">GGQ98_002716</name>
</gene>
<dbReference type="Gene3D" id="1.10.10.2520">
    <property type="entry name" value="Cell wall hydrolase SleB, domain 1"/>
    <property type="match status" value="1"/>
</dbReference>
<dbReference type="Pfam" id="PF07486">
    <property type="entry name" value="Hydrolase_2"/>
    <property type="match status" value="1"/>
</dbReference>